<dbReference type="InterPro" id="IPR005845">
    <property type="entry name" value="A-D-PHexomutase_a/b/a-II"/>
</dbReference>
<gene>
    <name evidence="7" type="ORF">SAMN04488559_102136</name>
</gene>
<dbReference type="Pfam" id="PF02878">
    <property type="entry name" value="PGM_PMM_I"/>
    <property type="match status" value="1"/>
</dbReference>
<evidence type="ECO:0000259" key="5">
    <source>
        <dbReference type="Pfam" id="PF02879"/>
    </source>
</evidence>
<dbReference type="GO" id="GO:0005975">
    <property type="term" value="P:carbohydrate metabolic process"/>
    <property type="evidence" value="ECO:0007669"/>
    <property type="project" value="InterPro"/>
</dbReference>
<dbReference type="CDD" id="cd03089">
    <property type="entry name" value="PMM_PGM"/>
    <property type="match status" value="1"/>
</dbReference>
<dbReference type="EMBL" id="FOHA01000002">
    <property type="protein sequence ID" value="SER60886.1"/>
    <property type="molecule type" value="Genomic_DNA"/>
</dbReference>
<dbReference type="STRING" id="142588.SAMN04488559_102136"/>
<dbReference type="GO" id="GO:0004615">
    <property type="term" value="F:phosphomannomutase activity"/>
    <property type="evidence" value="ECO:0007669"/>
    <property type="project" value="TreeGrafter"/>
</dbReference>
<dbReference type="InterPro" id="IPR005844">
    <property type="entry name" value="A-D-PHexomutase_a/b/a-I"/>
</dbReference>
<dbReference type="Gene3D" id="3.40.120.10">
    <property type="entry name" value="Alpha-D-Glucose-1,6-Bisphosphate, subunit A, domain 3"/>
    <property type="match status" value="3"/>
</dbReference>
<comment type="similarity">
    <text evidence="2">Belongs to the phosphohexose mutase family.</text>
</comment>
<reference evidence="7 8" key="1">
    <citation type="submission" date="2016-10" db="EMBL/GenBank/DDBJ databases">
        <authorList>
            <person name="de Groot N.N."/>
        </authorList>
    </citation>
    <scope>NUCLEOTIDE SEQUENCE [LARGE SCALE GENOMIC DNA]</scope>
    <source>
        <strain evidence="7 8">DSM 13760</strain>
    </source>
</reference>
<dbReference type="AlphaFoldDB" id="A0A1H9QK51"/>
<comment type="cofactor">
    <cofactor evidence="1">
        <name>Mg(2+)</name>
        <dbReference type="ChEBI" id="CHEBI:18420"/>
    </cofactor>
</comment>
<evidence type="ECO:0000313" key="7">
    <source>
        <dbReference type="EMBL" id="SER60886.1"/>
    </source>
</evidence>
<dbReference type="Pfam" id="PF02880">
    <property type="entry name" value="PGM_PMM_III"/>
    <property type="match status" value="1"/>
</dbReference>
<proteinExistence type="inferred from homology"/>
<dbReference type="FunFam" id="3.40.120.10:FF:000010">
    <property type="entry name" value="phosphomannomutase/phosphoglucomutase isoform X1"/>
    <property type="match status" value="1"/>
</dbReference>
<dbReference type="Pfam" id="PF02879">
    <property type="entry name" value="PGM_PMM_II"/>
    <property type="match status" value="1"/>
</dbReference>
<dbReference type="SUPFAM" id="SSF53738">
    <property type="entry name" value="Phosphoglucomutase, first 3 domains"/>
    <property type="match status" value="3"/>
</dbReference>
<dbReference type="InterPro" id="IPR050060">
    <property type="entry name" value="Phosphoglucosamine_mutase"/>
</dbReference>
<accession>A0A1H9QK51</accession>
<evidence type="ECO:0000256" key="1">
    <source>
        <dbReference type="ARBA" id="ARBA00001946"/>
    </source>
</evidence>
<dbReference type="RefSeq" id="WP_092649970.1">
    <property type="nucleotide sequence ID" value="NZ_FOHA01000002.1"/>
</dbReference>
<keyword evidence="8" id="KW-1185">Reference proteome</keyword>
<evidence type="ECO:0000256" key="3">
    <source>
        <dbReference type="ARBA" id="ARBA00022553"/>
    </source>
</evidence>
<dbReference type="PANTHER" id="PTHR42946">
    <property type="entry name" value="PHOSPHOHEXOSE MUTASE"/>
    <property type="match status" value="1"/>
</dbReference>
<name>A0A1H9QK51_9LACT</name>
<sequence length="511" mass="56562">MNISNIPVLTELQNESDIRGIAIETETKVMNLTNDRIERIAYGFAAWLKDIKKLAVDDAHYPIRVAVGHDSRLSANRIKEVLIEGLTNANFEVIDVGLATTPSMFMATQFPAYDCDAAIMITASHLPSEYNGLKFFTKDGGAEKEDIQYMLEHADWGYVYWGNMKGFVTKRHLLKDYSQDLVRKIREGIQDETNYEQPLKGAHIVVDAGNGAGGFFATEVLEPLGADISGSQFLDPDGHFPNHIPNPDNKAAMESLKQAVLENQADLGIIFDTDVDRSAIMDKEGESINRNALIGMIAAIVLDEYPGSTIVTDSTTSNHLETFINDLGGKQHRFKRGYRNVINEAIALNEKGISSEIAIEVSGHAALKENYFLDDGAYLVAKLLIQYAHLLKKGQSLTDLIASLKEPVESEEIRIQINASDFKLYGQNALEDFRAFVKNTADFALEPVNHEGVRVNLSDEIGGGFILLRMSLHEPVMPMNIEVDTAGGFTQVMNLLQPFFAAHEKLVIPEA</sequence>
<feature type="domain" description="Alpha-D-phosphohexomutase alpha/beta/alpha" evidence="5">
    <location>
        <begin position="196"/>
        <end position="285"/>
    </location>
</feature>
<feature type="domain" description="Alpha-D-phosphohexomutase alpha/beta/alpha" evidence="4">
    <location>
        <begin position="12"/>
        <end position="147"/>
    </location>
</feature>
<feature type="domain" description="Alpha-D-phosphohexomutase alpha/beta/alpha" evidence="6">
    <location>
        <begin position="291"/>
        <end position="403"/>
    </location>
</feature>
<dbReference type="InterPro" id="IPR005841">
    <property type="entry name" value="Alpha-D-phosphohexomutase_SF"/>
</dbReference>
<dbReference type="PRINTS" id="PR00509">
    <property type="entry name" value="PGMPMM"/>
</dbReference>
<evidence type="ECO:0000259" key="4">
    <source>
        <dbReference type="Pfam" id="PF02878"/>
    </source>
</evidence>
<evidence type="ECO:0000259" key="6">
    <source>
        <dbReference type="Pfam" id="PF02880"/>
    </source>
</evidence>
<organism evidence="7 8">
    <name type="scientific">Isobaculum melis</name>
    <dbReference type="NCBI Taxonomy" id="142588"/>
    <lineage>
        <taxon>Bacteria</taxon>
        <taxon>Bacillati</taxon>
        <taxon>Bacillota</taxon>
        <taxon>Bacilli</taxon>
        <taxon>Lactobacillales</taxon>
        <taxon>Carnobacteriaceae</taxon>
        <taxon>Isobaculum</taxon>
    </lineage>
</organism>
<dbReference type="PANTHER" id="PTHR42946:SF1">
    <property type="entry name" value="PHOSPHOGLUCOMUTASE (ALPHA-D-GLUCOSE-1,6-BISPHOSPHATE-DEPENDENT)"/>
    <property type="match status" value="1"/>
</dbReference>
<keyword evidence="3" id="KW-0597">Phosphoprotein</keyword>
<evidence type="ECO:0000256" key="2">
    <source>
        <dbReference type="ARBA" id="ARBA00010231"/>
    </source>
</evidence>
<dbReference type="InterPro" id="IPR016055">
    <property type="entry name" value="A-D-PHexomutase_a/b/a-I/II/III"/>
</dbReference>
<dbReference type="InterPro" id="IPR005846">
    <property type="entry name" value="A-D-PHexomutase_a/b/a-III"/>
</dbReference>
<dbReference type="Proteomes" id="UP000198948">
    <property type="component" value="Unassembled WGS sequence"/>
</dbReference>
<protein>
    <submittedName>
        <fullName evidence="7">Phosphomannomutase</fullName>
    </submittedName>
</protein>
<dbReference type="OrthoDB" id="9806956at2"/>
<evidence type="ECO:0000313" key="8">
    <source>
        <dbReference type="Proteomes" id="UP000198948"/>
    </source>
</evidence>